<evidence type="ECO:0000259" key="1">
    <source>
        <dbReference type="Pfam" id="PF12937"/>
    </source>
</evidence>
<evidence type="ECO:0000313" key="3">
    <source>
        <dbReference type="Proteomes" id="UP000193467"/>
    </source>
</evidence>
<accession>A0A1Y2C6R1</accession>
<gene>
    <name evidence="2" type="ORF">BCR35DRAFT_285467</name>
</gene>
<dbReference type="InParanoid" id="A0A1Y2C6R1"/>
<dbReference type="Proteomes" id="UP000193467">
    <property type="component" value="Unassembled WGS sequence"/>
</dbReference>
<protein>
    <recommendedName>
        <fullName evidence="1">F-box domain-containing protein</fullName>
    </recommendedName>
</protein>
<keyword evidence="3" id="KW-1185">Reference proteome</keyword>
<dbReference type="InterPro" id="IPR001810">
    <property type="entry name" value="F-box_dom"/>
</dbReference>
<dbReference type="EMBL" id="MCGR01000131">
    <property type="protein sequence ID" value="ORY42720.1"/>
    <property type="molecule type" value="Genomic_DNA"/>
</dbReference>
<dbReference type="OrthoDB" id="2539743at2759"/>
<dbReference type="InterPro" id="IPR036047">
    <property type="entry name" value="F-box-like_dom_sf"/>
</dbReference>
<dbReference type="Pfam" id="PF12937">
    <property type="entry name" value="F-box-like"/>
    <property type="match status" value="1"/>
</dbReference>
<organism evidence="2 3">
    <name type="scientific">Leucosporidium creatinivorum</name>
    <dbReference type="NCBI Taxonomy" id="106004"/>
    <lineage>
        <taxon>Eukaryota</taxon>
        <taxon>Fungi</taxon>
        <taxon>Dikarya</taxon>
        <taxon>Basidiomycota</taxon>
        <taxon>Pucciniomycotina</taxon>
        <taxon>Microbotryomycetes</taxon>
        <taxon>Leucosporidiales</taxon>
        <taxon>Leucosporidium</taxon>
    </lineage>
</organism>
<dbReference type="SUPFAM" id="SSF81383">
    <property type="entry name" value="F-box domain"/>
    <property type="match status" value="1"/>
</dbReference>
<sequence length="208" mass="24050">MNEPAALQLPDETWLEILAQGGLDYKDLKCVSMVCRRLNKLEKDSSLDSILFRALPTTIIKKGASVKVHPVLEDAWMSVVESDFAILLDSERDIERNVYELECAMDFATSPASKCLIIDMGKGLEIRREVGVTVWHVLKAVSKMWKEPAPKHMIRQKRFRRDPWDDDEEDGPITWAHLYEDCNTWTGWEKPKVRKDGEVTLKNREFNM</sequence>
<feature type="domain" description="F-box" evidence="1">
    <location>
        <begin position="8"/>
        <end position="47"/>
    </location>
</feature>
<dbReference type="CDD" id="cd09917">
    <property type="entry name" value="F-box_SF"/>
    <property type="match status" value="1"/>
</dbReference>
<dbReference type="AlphaFoldDB" id="A0A1Y2C6R1"/>
<evidence type="ECO:0000313" key="2">
    <source>
        <dbReference type="EMBL" id="ORY42720.1"/>
    </source>
</evidence>
<name>A0A1Y2C6R1_9BASI</name>
<reference evidence="2 3" key="1">
    <citation type="submission" date="2016-07" db="EMBL/GenBank/DDBJ databases">
        <title>Pervasive Adenine N6-methylation of Active Genes in Fungi.</title>
        <authorList>
            <consortium name="DOE Joint Genome Institute"/>
            <person name="Mondo S.J."/>
            <person name="Dannebaum R.O."/>
            <person name="Kuo R.C."/>
            <person name="Labutti K."/>
            <person name="Haridas S."/>
            <person name="Kuo A."/>
            <person name="Salamov A."/>
            <person name="Ahrendt S.R."/>
            <person name="Lipzen A."/>
            <person name="Sullivan W."/>
            <person name="Andreopoulos W.B."/>
            <person name="Clum A."/>
            <person name="Lindquist E."/>
            <person name="Daum C."/>
            <person name="Ramamoorthy G.K."/>
            <person name="Gryganskyi A."/>
            <person name="Culley D."/>
            <person name="Magnuson J.K."/>
            <person name="James T.Y."/>
            <person name="O'Malley M.A."/>
            <person name="Stajich J.E."/>
            <person name="Spatafora J.W."/>
            <person name="Visel A."/>
            <person name="Grigoriev I.V."/>
        </authorList>
    </citation>
    <scope>NUCLEOTIDE SEQUENCE [LARGE SCALE GENOMIC DNA]</scope>
    <source>
        <strain evidence="2 3">62-1032</strain>
    </source>
</reference>
<comment type="caution">
    <text evidence="2">The sequence shown here is derived from an EMBL/GenBank/DDBJ whole genome shotgun (WGS) entry which is preliminary data.</text>
</comment>
<proteinExistence type="predicted"/>